<organism evidence="1 2">
    <name type="scientific">Entomophthora muscae</name>
    <dbReference type="NCBI Taxonomy" id="34485"/>
    <lineage>
        <taxon>Eukaryota</taxon>
        <taxon>Fungi</taxon>
        <taxon>Fungi incertae sedis</taxon>
        <taxon>Zoopagomycota</taxon>
        <taxon>Entomophthoromycotina</taxon>
        <taxon>Entomophthoromycetes</taxon>
        <taxon>Entomophthorales</taxon>
        <taxon>Entomophthoraceae</taxon>
        <taxon>Entomophthora</taxon>
    </lineage>
</organism>
<reference evidence="1" key="1">
    <citation type="submission" date="2022-04" db="EMBL/GenBank/DDBJ databases">
        <title>Genome of the entomopathogenic fungus Entomophthora muscae.</title>
        <authorList>
            <person name="Elya C."/>
            <person name="Lovett B.R."/>
            <person name="Lee E."/>
            <person name="Macias A.M."/>
            <person name="Hajek A.E."/>
            <person name="De Bivort B.L."/>
            <person name="Kasson M.T."/>
            <person name="De Fine Licht H.H."/>
            <person name="Stajich J.E."/>
        </authorList>
    </citation>
    <scope>NUCLEOTIDE SEQUENCE</scope>
    <source>
        <strain evidence="1">Berkeley</strain>
    </source>
</reference>
<evidence type="ECO:0000313" key="1">
    <source>
        <dbReference type="EMBL" id="KAJ9081174.1"/>
    </source>
</evidence>
<protein>
    <submittedName>
        <fullName evidence="1">Uncharacterized protein</fullName>
    </submittedName>
</protein>
<name>A0ACC2U2E6_9FUNG</name>
<sequence>MTTYGSSSGSAVAVSTNPAMASLVTDTCGSLITPSSAGMVVGSKASYGRISNSGIVPLAPSLDSVRLLVDANMFRLV</sequence>
<dbReference type="EMBL" id="QTSX02001494">
    <property type="protein sequence ID" value="KAJ9081174.1"/>
    <property type="molecule type" value="Genomic_DNA"/>
</dbReference>
<proteinExistence type="predicted"/>
<evidence type="ECO:0000313" key="2">
    <source>
        <dbReference type="Proteomes" id="UP001165960"/>
    </source>
</evidence>
<comment type="caution">
    <text evidence="1">The sequence shown here is derived from an EMBL/GenBank/DDBJ whole genome shotgun (WGS) entry which is preliminary data.</text>
</comment>
<keyword evidence="2" id="KW-1185">Reference proteome</keyword>
<gene>
    <name evidence="1" type="ORF">DSO57_1017537</name>
</gene>
<dbReference type="Proteomes" id="UP001165960">
    <property type="component" value="Unassembled WGS sequence"/>
</dbReference>
<accession>A0ACC2U2E6</accession>